<reference evidence="3 4" key="1">
    <citation type="submission" date="2018-10" db="EMBL/GenBank/DDBJ databases">
        <title>Fifty Aureobasidium pullulans genomes reveal a recombining polyextremotolerant generalist.</title>
        <authorList>
            <person name="Gostincar C."/>
            <person name="Turk M."/>
            <person name="Zajc J."/>
            <person name="Gunde-Cimerman N."/>
        </authorList>
    </citation>
    <scope>NUCLEOTIDE SEQUENCE [LARGE SCALE GENOMIC DNA]</scope>
    <source>
        <strain evidence="3 4">EXF-3380</strain>
    </source>
</reference>
<keyword evidence="2" id="KW-0732">Signal</keyword>
<gene>
    <name evidence="3" type="ORF">D6C83_06747</name>
</gene>
<dbReference type="Proteomes" id="UP000304947">
    <property type="component" value="Unassembled WGS sequence"/>
</dbReference>
<evidence type="ECO:0000256" key="1">
    <source>
        <dbReference type="SAM" id="MobiDB-lite"/>
    </source>
</evidence>
<feature type="signal peptide" evidence="2">
    <location>
        <begin position="1"/>
        <end position="22"/>
    </location>
</feature>
<protein>
    <recommendedName>
        <fullName evidence="5">WD40 repeat-like protein</fullName>
    </recommendedName>
</protein>
<evidence type="ECO:0000256" key="2">
    <source>
        <dbReference type="SAM" id="SignalP"/>
    </source>
</evidence>
<feature type="region of interest" description="Disordered" evidence="1">
    <location>
        <begin position="425"/>
        <end position="482"/>
    </location>
</feature>
<evidence type="ECO:0000313" key="4">
    <source>
        <dbReference type="Proteomes" id="UP000304947"/>
    </source>
</evidence>
<dbReference type="AlphaFoldDB" id="A0A4V4LEG6"/>
<feature type="compositionally biased region" description="Pro residues" evidence="1">
    <location>
        <begin position="445"/>
        <end position="454"/>
    </location>
</feature>
<name>A0A4V4LEG6_AURPU</name>
<feature type="region of interest" description="Disordered" evidence="1">
    <location>
        <begin position="165"/>
        <end position="267"/>
    </location>
</feature>
<organism evidence="3 4">
    <name type="scientific">Aureobasidium pullulans</name>
    <name type="common">Black yeast</name>
    <name type="synonym">Pullularia pullulans</name>
    <dbReference type="NCBI Taxonomy" id="5580"/>
    <lineage>
        <taxon>Eukaryota</taxon>
        <taxon>Fungi</taxon>
        <taxon>Dikarya</taxon>
        <taxon>Ascomycota</taxon>
        <taxon>Pezizomycotina</taxon>
        <taxon>Dothideomycetes</taxon>
        <taxon>Dothideomycetidae</taxon>
        <taxon>Dothideales</taxon>
        <taxon>Saccotheciaceae</taxon>
        <taxon>Aureobasidium</taxon>
    </lineage>
</organism>
<feature type="region of interest" description="Disordered" evidence="1">
    <location>
        <begin position="365"/>
        <end position="401"/>
    </location>
</feature>
<evidence type="ECO:0008006" key="5">
    <source>
        <dbReference type="Google" id="ProtNLM"/>
    </source>
</evidence>
<feature type="chain" id="PRO_5020440722" description="WD40 repeat-like protein" evidence="2">
    <location>
        <begin position="23"/>
        <end position="537"/>
    </location>
</feature>
<feature type="compositionally biased region" description="Polar residues" evidence="1">
    <location>
        <begin position="334"/>
        <end position="344"/>
    </location>
</feature>
<feature type="region of interest" description="Disordered" evidence="1">
    <location>
        <begin position="330"/>
        <end position="350"/>
    </location>
</feature>
<comment type="caution">
    <text evidence="3">The sequence shown here is derived from an EMBL/GenBank/DDBJ whole genome shotgun (WGS) entry which is preliminary data.</text>
</comment>
<sequence>MIPRTLLPLLVCLFAHVLSVSSSPLVVERAAATCAAKDIATVKRTVADPVYFCQWWQQDVRTRSPFMEFSATQVDTLCKCISPVATGPKCKRKRKRSQIEERSALVARSAASCSAEVSAQFTQPYRFCTFYTAYPRTTSPFRKYTASALTSLCKCAITKTTSTSTKKTSTSTKKTTTSTKKAVVTTAQKPVTTTSRKPDTSTTKKPTTSTTKKPVTSTIKKPTSTSTQKPISTSTKKPTSTSTKKPTSTSTKKSTSTSTTKPASTSTKKATIYEEACIFKRKDDINEREASHIGKLKEAHDNHDEASNQSQGINFKHQESFDNQLKEMSRLHSRASTGKESTTVTKDETKKTSLAKRVLIKRIRARGNATLSTNERDQGSSDSKAQVPMRAPAPRPAPKHPSLAFVAMRNSAELALRNSTDLSLRNTTDLSLRNSTRPSTRTSTNPPPTKPLPPTSAAMPAPAPRIPAKGKGKATDPSSPRTHAMKNYIRHAAHKTTVVQCPVDFACRAVEWSPDGKWCVAVGDHGIMAIFGRWMPK</sequence>
<dbReference type="EMBL" id="QZBU01002587">
    <property type="protein sequence ID" value="TIA34867.1"/>
    <property type="molecule type" value="Genomic_DNA"/>
</dbReference>
<feature type="compositionally biased region" description="Low complexity" evidence="1">
    <location>
        <begin position="430"/>
        <end position="444"/>
    </location>
</feature>
<proteinExistence type="predicted"/>
<accession>A0A4V4LEG6</accession>
<evidence type="ECO:0000313" key="3">
    <source>
        <dbReference type="EMBL" id="TIA34867.1"/>
    </source>
</evidence>